<reference evidence="2 3" key="1">
    <citation type="submission" date="2023-05" db="EMBL/GenBank/DDBJ databases">
        <title>Comparative genomics reveals the evidence of polycyclic aromatic hydrocarbons degradation in moderately halophilic genus Pontibacillus.</title>
        <authorList>
            <person name="Yang H."/>
            <person name="Qian Z."/>
        </authorList>
    </citation>
    <scope>NUCLEOTIDE SEQUENCE [LARGE SCALE GENOMIC DNA]</scope>
    <source>
        <strain evidence="3">HN14</strain>
    </source>
</reference>
<keyword evidence="1" id="KW-1133">Transmembrane helix</keyword>
<gene>
    <name evidence="2" type="ORF">QNI29_03660</name>
</gene>
<evidence type="ECO:0008006" key="4">
    <source>
        <dbReference type="Google" id="ProtNLM"/>
    </source>
</evidence>
<keyword evidence="1" id="KW-0812">Transmembrane</keyword>
<keyword evidence="1" id="KW-0472">Membrane</keyword>
<name>A0ABY8UYL9_9BACI</name>
<keyword evidence="3" id="KW-1185">Reference proteome</keyword>
<feature type="transmembrane region" description="Helical" evidence="1">
    <location>
        <begin position="26"/>
        <end position="47"/>
    </location>
</feature>
<sequence length="112" mass="13013">MENAHHVVEHESPKESRFDGLTVEGAIIKFFASLLTSLSLGLLYPVAVVWKENWETKHTVIDGKRLRFTGTVAGMYGLWFKIWFLGIITLTIYFWFAASKVRKWKVNHTHFD</sequence>
<feature type="transmembrane region" description="Helical" evidence="1">
    <location>
        <begin position="76"/>
        <end position="96"/>
    </location>
</feature>
<evidence type="ECO:0000313" key="2">
    <source>
        <dbReference type="EMBL" id="WIF98760.1"/>
    </source>
</evidence>
<evidence type="ECO:0000256" key="1">
    <source>
        <dbReference type="SAM" id="Phobius"/>
    </source>
</evidence>
<dbReference type="EMBL" id="CP126446">
    <property type="protein sequence ID" value="WIF98760.1"/>
    <property type="molecule type" value="Genomic_DNA"/>
</dbReference>
<proteinExistence type="predicted"/>
<protein>
    <recommendedName>
        <fullName evidence="4">DUF898 family protein</fullName>
    </recommendedName>
</protein>
<evidence type="ECO:0000313" key="3">
    <source>
        <dbReference type="Proteomes" id="UP001236652"/>
    </source>
</evidence>
<dbReference type="Proteomes" id="UP001236652">
    <property type="component" value="Chromosome"/>
</dbReference>
<dbReference type="RefSeq" id="WP_231418531.1">
    <property type="nucleotide sequence ID" value="NZ_CP126446.1"/>
</dbReference>
<organism evidence="2 3">
    <name type="scientific">Pontibacillus chungwhensis</name>
    <dbReference type="NCBI Taxonomy" id="265426"/>
    <lineage>
        <taxon>Bacteria</taxon>
        <taxon>Bacillati</taxon>
        <taxon>Bacillota</taxon>
        <taxon>Bacilli</taxon>
        <taxon>Bacillales</taxon>
        <taxon>Bacillaceae</taxon>
        <taxon>Pontibacillus</taxon>
    </lineage>
</organism>
<accession>A0ABY8UYL9</accession>